<accession>A0A1F5S2N9</accession>
<name>A0A1F5S2N9_9BACT</name>
<comment type="caution">
    <text evidence="1">The sequence shown here is derived from an EMBL/GenBank/DDBJ whole genome shotgun (WGS) entry which is preliminary data.</text>
</comment>
<evidence type="ECO:0000313" key="2">
    <source>
        <dbReference type="Proteomes" id="UP000177407"/>
    </source>
</evidence>
<organism evidence="1 2">
    <name type="scientific">Candidatus Falkowbacteria bacterium RIFOXYA2_FULL_38_12</name>
    <dbReference type="NCBI Taxonomy" id="1797993"/>
    <lineage>
        <taxon>Bacteria</taxon>
        <taxon>Candidatus Falkowiibacteriota</taxon>
    </lineage>
</organism>
<evidence type="ECO:0008006" key="3">
    <source>
        <dbReference type="Google" id="ProtNLM"/>
    </source>
</evidence>
<dbReference type="Gene3D" id="3.40.50.450">
    <property type="match status" value="1"/>
</dbReference>
<dbReference type="Pfam" id="PF05014">
    <property type="entry name" value="Nuc_deoxyrib_tr"/>
    <property type="match status" value="1"/>
</dbReference>
<dbReference type="EMBL" id="MFGA01000020">
    <property type="protein sequence ID" value="OGF20693.1"/>
    <property type="molecule type" value="Genomic_DNA"/>
</dbReference>
<proteinExistence type="predicted"/>
<evidence type="ECO:0000313" key="1">
    <source>
        <dbReference type="EMBL" id="OGF20693.1"/>
    </source>
</evidence>
<reference evidence="1 2" key="1">
    <citation type="journal article" date="2016" name="Nat. Commun.">
        <title>Thousands of microbial genomes shed light on interconnected biogeochemical processes in an aquifer system.</title>
        <authorList>
            <person name="Anantharaman K."/>
            <person name="Brown C.T."/>
            <person name="Hug L.A."/>
            <person name="Sharon I."/>
            <person name="Castelle C.J."/>
            <person name="Probst A.J."/>
            <person name="Thomas B.C."/>
            <person name="Singh A."/>
            <person name="Wilkins M.J."/>
            <person name="Karaoz U."/>
            <person name="Brodie E.L."/>
            <person name="Williams K.H."/>
            <person name="Hubbard S.S."/>
            <person name="Banfield J.F."/>
        </authorList>
    </citation>
    <scope>NUCLEOTIDE SEQUENCE [LARGE SCALE GENOMIC DNA]</scope>
</reference>
<dbReference type="Proteomes" id="UP000177407">
    <property type="component" value="Unassembled WGS sequence"/>
</dbReference>
<protein>
    <recommendedName>
        <fullName evidence="3">MazG nucleotide pyrophosphohydrolase</fullName>
    </recommendedName>
</protein>
<dbReference type="InterPro" id="IPR007710">
    <property type="entry name" value="Nucleoside_deoxyribTrfase"/>
</dbReference>
<dbReference type="AlphaFoldDB" id="A0A1F5S2N9"/>
<sequence>MKSVVICGSSRFADEMREFAKKLQDLGIVVYEPHLYRASGGVWDEIKDFDKKFVALGLAHDHFYKIRMADIVYILNKDGYIGISTNIEIGYAVALNKPVYVYEELDDEPCRKILFSKVVKNPEELVRFLK</sequence>
<dbReference type="SUPFAM" id="SSF52309">
    <property type="entry name" value="N-(deoxy)ribosyltransferase-like"/>
    <property type="match status" value="1"/>
</dbReference>
<gene>
    <name evidence="1" type="ORF">A2257_02870</name>
</gene>